<keyword evidence="2 6" id="KW-0645">Protease</keyword>
<feature type="active site" description="Charge relay system" evidence="5 6">
    <location>
        <position position="242"/>
    </location>
</feature>
<evidence type="ECO:0000256" key="7">
    <source>
        <dbReference type="SAM" id="MobiDB-lite"/>
    </source>
</evidence>
<dbReference type="GO" id="GO:0004252">
    <property type="term" value="F:serine-type endopeptidase activity"/>
    <property type="evidence" value="ECO:0007669"/>
    <property type="project" value="UniProtKB-UniRule"/>
</dbReference>
<evidence type="ECO:0000256" key="8">
    <source>
        <dbReference type="SAM" id="SignalP"/>
    </source>
</evidence>
<organism evidence="10 11">
    <name type="scientific">Dokdonella immobilis</name>
    <dbReference type="NCBI Taxonomy" id="578942"/>
    <lineage>
        <taxon>Bacteria</taxon>
        <taxon>Pseudomonadati</taxon>
        <taxon>Pseudomonadota</taxon>
        <taxon>Gammaproteobacteria</taxon>
        <taxon>Lysobacterales</taxon>
        <taxon>Rhodanobacteraceae</taxon>
        <taxon>Dokdonella</taxon>
    </lineage>
</organism>
<evidence type="ECO:0000313" key="11">
    <source>
        <dbReference type="Proteomes" id="UP000198575"/>
    </source>
</evidence>
<protein>
    <submittedName>
        <fullName evidence="10">Subtilase family protein</fullName>
    </submittedName>
</protein>
<dbReference type="Proteomes" id="UP000198575">
    <property type="component" value="Unassembled WGS sequence"/>
</dbReference>
<comment type="similarity">
    <text evidence="1 6">Belongs to the peptidase S8 family.</text>
</comment>
<keyword evidence="8" id="KW-0732">Signal</keyword>
<keyword evidence="11" id="KW-1185">Reference proteome</keyword>
<name>A0A1I4XZ84_9GAMM</name>
<dbReference type="Pfam" id="PF00082">
    <property type="entry name" value="Peptidase_S8"/>
    <property type="match status" value="1"/>
</dbReference>
<evidence type="ECO:0000259" key="9">
    <source>
        <dbReference type="Pfam" id="PF00082"/>
    </source>
</evidence>
<feature type="active site" description="Charge relay system" evidence="5 6">
    <location>
        <position position="423"/>
    </location>
</feature>
<dbReference type="PROSITE" id="PS51892">
    <property type="entry name" value="SUBTILASE"/>
    <property type="match status" value="1"/>
</dbReference>
<gene>
    <name evidence="10" type="ORF">SAMN05216289_11318</name>
</gene>
<accession>A0A1I4XZ84</accession>
<keyword evidence="4 6" id="KW-0720">Serine protease</keyword>
<evidence type="ECO:0000256" key="1">
    <source>
        <dbReference type="ARBA" id="ARBA00011073"/>
    </source>
</evidence>
<dbReference type="PRINTS" id="PR00723">
    <property type="entry name" value="SUBTILISIN"/>
</dbReference>
<dbReference type="RefSeq" id="WP_092407683.1">
    <property type="nucleotide sequence ID" value="NZ_FOVF01000013.1"/>
</dbReference>
<dbReference type="EMBL" id="FOVF01000013">
    <property type="protein sequence ID" value="SFN30550.1"/>
    <property type="molecule type" value="Genomic_DNA"/>
</dbReference>
<dbReference type="AlphaFoldDB" id="A0A1I4XZ84"/>
<proteinExistence type="inferred from homology"/>
<dbReference type="InterPro" id="IPR036852">
    <property type="entry name" value="Peptidase_S8/S53_dom_sf"/>
</dbReference>
<sequence length="505" mass="52292">MTVPFLRVAPLALACAAAMAPVGAAEIEAGLRAEAQRSGSVDTLIVLSARAPKSLLRNDGNYLERRRNLVDTLRATADVTQAGLRNWLDAQGIAYRPYWIVNMIQASLTPRQIEALAAREEVAKIESNRSYALKQPVENGPLPDPSSATQSDGSAPAAPQAIEWGVNKVRAPLVWAAGFTGQDVVIAGQDTGIRWTHAAIKAKYRGWNGVSADHNYNWHDSIHVAGSSCGADSPVPCDDNGHGSHTIGTMVGDDGGSNQVGVAPGAKWIGCRNMNAGDGTPARYNECAQWLLAPTDLNGANPNPDLAPDVISNSWGCPASEGCTAGTEIKEAIENLVAGGIVFVAAAGNGGSACGGIIDPPAIYDASFTIGSMTSGDAMSGFSLRGPGLGSSSVKPDVIAPGSSVRSISNGSDTSYMTISGTSMATPHVAGVVALLMSANPALKGDPARVAQILRDTAVPINDSQVCGGIPATTYPNPVQGMGRVDAWNAFQLATDMIFVDSFED</sequence>
<feature type="signal peptide" evidence="8">
    <location>
        <begin position="1"/>
        <end position="24"/>
    </location>
</feature>
<feature type="region of interest" description="Disordered" evidence="7">
    <location>
        <begin position="133"/>
        <end position="157"/>
    </location>
</feature>
<dbReference type="PANTHER" id="PTHR43806">
    <property type="entry name" value="PEPTIDASE S8"/>
    <property type="match status" value="1"/>
</dbReference>
<evidence type="ECO:0000256" key="6">
    <source>
        <dbReference type="PROSITE-ProRule" id="PRU01240"/>
    </source>
</evidence>
<reference evidence="10 11" key="1">
    <citation type="submission" date="2016-10" db="EMBL/GenBank/DDBJ databases">
        <authorList>
            <person name="de Groot N.N."/>
        </authorList>
    </citation>
    <scope>NUCLEOTIDE SEQUENCE [LARGE SCALE GENOMIC DNA]</scope>
    <source>
        <strain evidence="10 11">CGMCC 1.7659</strain>
    </source>
</reference>
<dbReference type="Gene3D" id="3.40.50.200">
    <property type="entry name" value="Peptidase S8/S53 domain"/>
    <property type="match status" value="1"/>
</dbReference>
<evidence type="ECO:0000256" key="4">
    <source>
        <dbReference type="ARBA" id="ARBA00022825"/>
    </source>
</evidence>
<evidence type="ECO:0000256" key="2">
    <source>
        <dbReference type="ARBA" id="ARBA00022670"/>
    </source>
</evidence>
<dbReference type="STRING" id="578942.SAMN05216289_11318"/>
<feature type="domain" description="Peptidase S8/S53" evidence="9">
    <location>
        <begin position="181"/>
        <end position="462"/>
    </location>
</feature>
<dbReference type="SUPFAM" id="SSF52743">
    <property type="entry name" value="Subtilisin-like"/>
    <property type="match status" value="1"/>
</dbReference>
<dbReference type="InterPro" id="IPR023828">
    <property type="entry name" value="Peptidase_S8_Ser-AS"/>
</dbReference>
<dbReference type="PROSITE" id="PS00138">
    <property type="entry name" value="SUBTILASE_SER"/>
    <property type="match status" value="1"/>
</dbReference>
<dbReference type="GO" id="GO:0006508">
    <property type="term" value="P:proteolysis"/>
    <property type="evidence" value="ECO:0007669"/>
    <property type="project" value="UniProtKB-KW"/>
</dbReference>
<dbReference type="PANTHER" id="PTHR43806:SF67">
    <property type="entry name" value="EGF-LIKE DOMAIN-CONTAINING PROTEIN"/>
    <property type="match status" value="1"/>
</dbReference>
<dbReference type="InterPro" id="IPR000209">
    <property type="entry name" value="Peptidase_S8/S53_dom"/>
</dbReference>
<evidence type="ECO:0000256" key="3">
    <source>
        <dbReference type="ARBA" id="ARBA00022801"/>
    </source>
</evidence>
<keyword evidence="3 6" id="KW-0378">Hydrolase</keyword>
<feature type="active site" description="Charge relay system" evidence="5 6">
    <location>
        <position position="190"/>
    </location>
</feature>
<dbReference type="InterPro" id="IPR050131">
    <property type="entry name" value="Peptidase_S8_subtilisin-like"/>
</dbReference>
<dbReference type="OrthoDB" id="9790784at2"/>
<evidence type="ECO:0000256" key="5">
    <source>
        <dbReference type="PIRSR" id="PIRSR615500-1"/>
    </source>
</evidence>
<dbReference type="InterPro" id="IPR015500">
    <property type="entry name" value="Peptidase_S8_subtilisin-rel"/>
</dbReference>
<evidence type="ECO:0000313" key="10">
    <source>
        <dbReference type="EMBL" id="SFN30550.1"/>
    </source>
</evidence>
<feature type="chain" id="PRO_5011555770" evidence="8">
    <location>
        <begin position="25"/>
        <end position="505"/>
    </location>
</feature>